<keyword evidence="3" id="KW-1185">Reference proteome</keyword>
<comment type="caution">
    <text evidence="2">The sequence shown here is derived from an EMBL/GenBank/DDBJ whole genome shotgun (WGS) entry which is preliminary data.</text>
</comment>
<gene>
    <name evidence="2" type="ORF">R1sor_013619</name>
</gene>
<organism evidence="2 3">
    <name type="scientific">Riccia sorocarpa</name>
    <dbReference type="NCBI Taxonomy" id="122646"/>
    <lineage>
        <taxon>Eukaryota</taxon>
        <taxon>Viridiplantae</taxon>
        <taxon>Streptophyta</taxon>
        <taxon>Embryophyta</taxon>
        <taxon>Marchantiophyta</taxon>
        <taxon>Marchantiopsida</taxon>
        <taxon>Marchantiidae</taxon>
        <taxon>Marchantiales</taxon>
        <taxon>Ricciaceae</taxon>
        <taxon>Riccia</taxon>
    </lineage>
</organism>
<proteinExistence type="predicted"/>
<protein>
    <submittedName>
        <fullName evidence="2">Uncharacterized protein</fullName>
    </submittedName>
</protein>
<reference evidence="2 3" key="1">
    <citation type="submission" date="2024-09" db="EMBL/GenBank/DDBJ databases">
        <title>Chromosome-scale assembly of Riccia sorocarpa.</title>
        <authorList>
            <person name="Paukszto L."/>
        </authorList>
    </citation>
    <scope>NUCLEOTIDE SEQUENCE [LARGE SCALE GENOMIC DNA]</scope>
    <source>
        <strain evidence="2">LP-2024</strain>
        <tissue evidence="2">Aerial parts of the thallus</tissue>
    </source>
</reference>
<evidence type="ECO:0000256" key="1">
    <source>
        <dbReference type="SAM" id="MobiDB-lite"/>
    </source>
</evidence>
<feature type="region of interest" description="Disordered" evidence="1">
    <location>
        <begin position="346"/>
        <end position="384"/>
    </location>
</feature>
<sequence length="384" mass="44613">MEAICRTFLWGSDKAGKPKVALVAWSEIQKVKSEGGLALTSFEKQSKSLRWKQVTKFFTQGEEEWVQVAEQLICSVNKARYGTRERRAWSAQEILLLDPPKKIPRAPTITWILHCWREARSLWKLERTEQLPRHMSVTQYTILASQQSWITEEEAQNCRMILKREKIGTLVEWIIWSILLTRNGREHDPQLTIARAEANRLKLQTATPVGLHQMEWSIKVRDRSIQGWSLKASAKWEEWKTYLRSSRWSLNEQSLLSLLDSAWEERDVAKLAMFSNLLWLIWLERNAEVFNEREKKIPFVVAAKLAVEKLQAIKEGFRIGSNRASNLEKGIDSILQIMPQADPNRVVEENREHESPATQSSTDNTLRLDTPEPEETELIPQTFV</sequence>
<dbReference type="EMBL" id="JBJQOH010000004">
    <property type="protein sequence ID" value="KAL3687310.1"/>
    <property type="molecule type" value="Genomic_DNA"/>
</dbReference>
<dbReference type="Proteomes" id="UP001633002">
    <property type="component" value="Unassembled WGS sequence"/>
</dbReference>
<accession>A0ABD3HAB5</accession>
<evidence type="ECO:0000313" key="2">
    <source>
        <dbReference type="EMBL" id="KAL3687310.1"/>
    </source>
</evidence>
<feature type="compositionally biased region" description="Basic and acidic residues" evidence="1">
    <location>
        <begin position="346"/>
        <end position="355"/>
    </location>
</feature>
<evidence type="ECO:0000313" key="3">
    <source>
        <dbReference type="Proteomes" id="UP001633002"/>
    </source>
</evidence>
<feature type="compositionally biased region" description="Polar residues" evidence="1">
    <location>
        <begin position="356"/>
        <end position="367"/>
    </location>
</feature>
<name>A0ABD3HAB5_9MARC</name>
<dbReference type="AlphaFoldDB" id="A0ABD3HAB5"/>